<proteinExistence type="inferred from homology"/>
<evidence type="ECO:0000256" key="2">
    <source>
        <dbReference type="ARBA" id="ARBA00009347"/>
    </source>
</evidence>
<sequence length="370" mass="39644">VPDFLNDAQRDIQRRAHSLGRQVASLNTDSLEAHQIESETRALSKQAGIYLLTQPAEFGGTAGTSLDLTIAREALGACGVSHLPGFFGPMPGLLAQASEHVRNKFLGPYLAGEAKGGFGFTEPPDAERHTWARDEGDHLVVNGHKSYVTGGSHADFINTLVELENVGPAMVVIETNSPGVQIIRRFGSLDGTQHASFSFTDVHVPREHLIGEAGAGMKRALDQVNAVRMAIAADSLGLCSFVCDIVAEHVEQGRSSEIDAGSDQAVRVQFGRMRSQSYGVRSAVYRTARLVDAGENAVNEVMASKVLATETLNLLVDLAIQIIGGEALVDSHPLASLFRRARATRLAEGPTDVLHANIARGYLDLHLGRI</sequence>
<evidence type="ECO:0000256" key="3">
    <source>
        <dbReference type="ARBA" id="ARBA00022630"/>
    </source>
</evidence>
<gene>
    <name evidence="8" type="ORF">METZ01_LOCUS13854</name>
</gene>
<evidence type="ECO:0000313" key="8">
    <source>
        <dbReference type="EMBL" id="SUZ61000.1"/>
    </source>
</evidence>
<dbReference type="SUPFAM" id="SSF56645">
    <property type="entry name" value="Acyl-CoA dehydrogenase NM domain-like"/>
    <property type="match status" value="1"/>
</dbReference>
<dbReference type="InterPro" id="IPR036250">
    <property type="entry name" value="AcylCo_DH-like_C"/>
</dbReference>
<dbReference type="EMBL" id="UINC01000777">
    <property type="protein sequence ID" value="SUZ61000.1"/>
    <property type="molecule type" value="Genomic_DNA"/>
</dbReference>
<organism evidence="8">
    <name type="scientific">marine metagenome</name>
    <dbReference type="NCBI Taxonomy" id="408172"/>
    <lineage>
        <taxon>unclassified sequences</taxon>
        <taxon>metagenomes</taxon>
        <taxon>ecological metagenomes</taxon>
    </lineage>
</organism>
<dbReference type="InterPro" id="IPR050741">
    <property type="entry name" value="Acyl-CoA_dehydrogenase"/>
</dbReference>
<evidence type="ECO:0008006" key="9">
    <source>
        <dbReference type="Google" id="ProtNLM"/>
    </source>
</evidence>
<dbReference type="SUPFAM" id="SSF47203">
    <property type="entry name" value="Acyl-CoA dehydrogenase C-terminal domain-like"/>
    <property type="match status" value="1"/>
</dbReference>
<dbReference type="InterPro" id="IPR037069">
    <property type="entry name" value="AcylCoA_DH/ox_N_sf"/>
</dbReference>
<comment type="similarity">
    <text evidence="2">Belongs to the acyl-CoA dehydrogenase family.</text>
</comment>
<dbReference type="InterPro" id="IPR009075">
    <property type="entry name" value="AcylCo_DH/oxidase_C"/>
</dbReference>
<dbReference type="InterPro" id="IPR009100">
    <property type="entry name" value="AcylCoA_DH/oxidase_NM_dom_sf"/>
</dbReference>
<dbReference type="AlphaFoldDB" id="A0A381P2B0"/>
<evidence type="ECO:0000259" key="7">
    <source>
        <dbReference type="Pfam" id="PF02771"/>
    </source>
</evidence>
<protein>
    <recommendedName>
        <fullName evidence="9">Acyl-CoA dehydrogenase/oxidase C-terminal domain-containing protein</fullName>
    </recommendedName>
</protein>
<dbReference type="GO" id="GO:0005737">
    <property type="term" value="C:cytoplasm"/>
    <property type="evidence" value="ECO:0007669"/>
    <property type="project" value="TreeGrafter"/>
</dbReference>
<feature type="non-terminal residue" evidence="8">
    <location>
        <position position="1"/>
    </location>
</feature>
<evidence type="ECO:0000256" key="5">
    <source>
        <dbReference type="ARBA" id="ARBA00023002"/>
    </source>
</evidence>
<dbReference type="InterPro" id="IPR013786">
    <property type="entry name" value="AcylCoA_DH/ox_N"/>
</dbReference>
<dbReference type="PANTHER" id="PTHR48083:SF2">
    <property type="entry name" value="MEDIUM-CHAIN SPECIFIC ACYL-COA DEHYDROGENASE, MITOCHONDRIAL"/>
    <property type="match status" value="1"/>
</dbReference>
<dbReference type="Gene3D" id="1.20.140.10">
    <property type="entry name" value="Butyryl-CoA Dehydrogenase, subunit A, domain 3"/>
    <property type="match status" value="1"/>
</dbReference>
<dbReference type="GO" id="GO:0003995">
    <property type="term" value="F:acyl-CoA dehydrogenase activity"/>
    <property type="evidence" value="ECO:0007669"/>
    <property type="project" value="TreeGrafter"/>
</dbReference>
<dbReference type="Pfam" id="PF02771">
    <property type="entry name" value="Acyl-CoA_dh_N"/>
    <property type="match status" value="1"/>
</dbReference>
<name>A0A381P2B0_9ZZZZ</name>
<feature type="domain" description="Acyl-CoA dehydrogenase/oxidase C-terminal" evidence="6">
    <location>
        <begin position="214"/>
        <end position="362"/>
    </location>
</feature>
<comment type="cofactor">
    <cofactor evidence="1">
        <name>FAD</name>
        <dbReference type="ChEBI" id="CHEBI:57692"/>
    </cofactor>
</comment>
<dbReference type="CDD" id="cd00567">
    <property type="entry name" value="ACAD"/>
    <property type="match status" value="1"/>
</dbReference>
<dbReference type="Pfam" id="PF00441">
    <property type="entry name" value="Acyl-CoA_dh_1"/>
    <property type="match status" value="1"/>
</dbReference>
<feature type="domain" description="Acyl-CoA dehydrogenase/oxidase N-terminal" evidence="7">
    <location>
        <begin position="7"/>
        <end position="113"/>
    </location>
</feature>
<dbReference type="GO" id="GO:0033539">
    <property type="term" value="P:fatty acid beta-oxidation using acyl-CoA dehydrogenase"/>
    <property type="evidence" value="ECO:0007669"/>
    <property type="project" value="TreeGrafter"/>
</dbReference>
<dbReference type="PANTHER" id="PTHR48083">
    <property type="entry name" value="MEDIUM-CHAIN SPECIFIC ACYL-COA DEHYDROGENASE, MITOCHONDRIAL-RELATED"/>
    <property type="match status" value="1"/>
</dbReference>
<evidence type="ECO:0000256" key="1">
    <source>
        <dbReference type="ARBA" id="ARBA00001974"/>
    </source>
</evidence>
<dbReference type="InterPro" id="IPR046373">
    <property type="entry name" value="Acyl-CoA_Oxase/DH_mid-dom_sf"/>
</dbReference>
<dbReference type="GO" id="GO:0050660">
    <property type="term" value="F:flavin adenine dinucleotide binding"/>
    <property type="evidence" value="ECO:0007669"/>
    <property type="project" value="InterPro"/>
</dbReference>
<evidence type="ECO:0000259" key="6">
    <source>
        <dbReference type="Pfam" id="PF00441"/>
    </source>
</evidence>
<accession>A0A381P2B0</accession>
<keyword evidence="5" id="KW-0560">Oxidoreductase</keyword>
<reference evidence="8" key="1">
    <citation type="submission" date="2018-05" db="EMBL/GenBank/DDBJ databases">
        <authorList>
            <person name="Lanie J.A."/>
            <person name="Ng W.-L."/>
            <person name="Kazmierczak K.M."/>
            <person name="Andrzejewski T.M."/>
            <person name="Davidsen T.M."/>
            <person name="Wayne K.J."/>
            <person name="Tettelin H."/>
            <person name="Glass J.I."/>
            <person name="Rusch D."/>
            <person name="Podicherti R."/>
            <person name="Tsui H.-C.T."/>
            <person name="Winkler M.E."/>
        </authorList>
    </citation>
    <scope>NUCLEOTIDE SEQUENCE</scope>
</reference>
<evidence type="ECO:0000256" key="4">
    <source>
        <dbReference type="ARBA" id="ARBA00022827"/>
    </source>
</evidence>
<keyword evidence="4" id="KW-0274">FAD</keyword>
<dbReference type="Gene3D" id="1.10.540.10">
    <property type="entry name" value="Acyl-CoA dehydrogenase/oxidase, N-terminal domain"/>
    <property type="match status" value="1"/>
</dbReference>
<keyword evidence="3" id="KW-0285">Flavoprotein</keyword>
<dbReference type="Gene3D" id="2.40.110.10">
    <property type="entry name" value="Butyryl-CoA Dehydrogenase, subunit A, domain 2"/>
    <property type="match status" value="1"/>
</dbReference>